<accession>A0A917FWW8</accession>
<comment type="caution">
    <text evidence="1">The sequence shown here is derived from an EMBL/GenBank/DDBJ whole genome shotgun (WGS) entry which is preliminary data.</text>
</comment>
<dbReference type="Proteomes" id="UP000637643">
    <property type="component" value="Unassembled WGS sequence"/>
</dbReference>
<dbReference type="EMBL" id="BMKR01000051">
    <property type="protein sequence ID" value="GGG10782.1"/>
    <property type="molecule type" value="Genomic_DNA"/>
</dbReference>
<organism evidence="1 2">
    <name type="scientific">Paenibacillus albidus</name>
    <dbReference type="NCBI Taxonomy" id="2041023"/>
    <lineage>
        <taxon>Bacteria</taxon>
        <taxon>Bacillati</taxon>
        <taxon>Bacillota</taxon>
        <taxon>Bacilli</taxon>
        <taxon>Bacillales</taxon>
        <taxon>Paenibacillaceae</taxon>
        <taxon>Paenibacillus</taxon>
    </lineage>
</organism>
<name>A0A917FWW8_9BACL</name>
<keyword evidence="2" id="KW-1185">Reference proteome</keyword>
<reference evidence="1" key="2">
    <citation type="submission" date="2020-09" db="EMBL/GenBank/DDBJ databases">
        <authorList>
            <person name="Sun Q."/>
            <person name="Zhou Y."/>
        </authorList>
    </citation>
    <scope>NUCLEOTIDE SEQUENCE</scope>
    <source>
        <strain evidence="1">CGMCC 1.16134</strain>
    </source>
</reference>
<dbReference type="RefSeq" id="WP_189031976.1">
    <property type="nucleotide sequence ID" value="NZ_BMKR01000051.1"/>
</dbReference>
<reference evidence="1" key="1">
    <citation type="journal article" date="2014" name="Int. J. Syst. Evol. Microbiol.">
        <title>Complete genome sequence of Corynebacterium casei LMG S-19264T (=DSM 44701T), isolated from a smear-ripened cheese.</title>
        <authorList>
            <consortium name="US DOE Joint Genome Institute (JGI-PGF)"/>
            <person name="Walter F."/>
            <person name="Albersmeier A."/>
            <person name="Kalinowski J."/>
            <person name="Ruckert C."/>
        </authorList>
    </citation>
    <scope>NUCLEOTIDE SEQUENCE</scope>
    <source>
        <strain evidence="1">CGMCC 1.16134</strain>
    </source>
</reference>
<sequence>MKKCEHPLPEPEALRMLWRKLAALDLIMSETKWLRVHLYEPDWTAEATLGIVDNGAGDNMHVVFAPEGVVLKGFDHMSAMSPHAREEYEVWPGIYDEVPAGLLAYLRRDPDVFDADDTTFCLWRSSDDAEWRAGEPADAEGLDDGADFLLGFLEPTPEEYADWAGTYFDKPISLSAVQYIYNGQPVTEAVIAELNPERDVAAAMEELKVLGFI</sequence>
<protein>
    <submittedName>
        <fullName evidence="1">Uncharacterized protein</fullName>
    </submittedName>
</protein>
<dbReference type="AlphaFoldDB" id="A0A917FWW8"/>
<evidence type="ECO:0000313" key="1">
    <source>
        <dbReference type="EMBL" id="GGG10782.1"/>
    </source>
</evidence>
<evidence type="ECO:0000313" key="2">
    <source>
        <dbReference type="Proteomes" id="UP000637643"/>
    </source>
</evidence>
<gene>
    <name evidence="1" type="ORF">GCM10010912_63980</name>
</gene>
<proteinExistence type="predicted"/>